<accession>A0AA39HIC1</accession>
<organism evidence="3 4">
    <name type="scientific">Steinernema hermaphroditum</name>
    <dbReference type="NCBI Taxonomy" id="289476"/>
    <lineage>
        <taxon>Eukaryota</taxon>
        <taxon>Metazoa</taxon>
        <taxon>Ecdysozoa</taxon>
        <taxon>Nematoda</taxon>
        <taxon>Chromadorea</taxon>
        <taxon>Rhabditida</taxon>
        <taxon>Tylenchina</taxon>
        <taxon>Panagrolaimomorpha</taxon>
        <taxon>Strongyloidoidea</taxon>
        <taxon>Steinernematidae</taxon>
        <taxon>Steinernema</taxon>
    </lineage>
</organism>
<name>A0AA39HIC1_9BILA</name>
<keyword evidence="2" id="KW-1133">Transmembrane helix</keyword>
<dbReference type="AlphaFoldDB" id="A0AA39HIC1"/>
<dbReference type="EMBL" id="JAUCMV010000004">
    <property type="protein sequence ID" value="KAK0405298.1"/>
    <property type="molecule type" value="Genomic_DNA"/>
</dbReference>
<proteinExistence type="predicted"/>
<gene>
    <name evidence="3" type="ORF">QR680_017911</name>
</gene>
<feature type="region of interest" description="Disordered" evidence="1">
    <location>
        <begin position="249"/>
        <end position="280"/>
    </location>
</feature>
<sequence length="433" mass="49162">MIYTVSEIGSDERRSNISTVKQRAQLRYRELRSAKLCWIAPLICAVLIIGTGITVPVLIKVFLQKPPQKHETIAVLFNTALRKHQDSSILQNEHDQVKKLLEGLIKTGSTIPLMVALRSYGFQPNSTVLHFMLPLEGDLLLKKVGTAFAEPFLLENGTNPSQQNALNTVLANNRKLKWERSLKNLFSSKEAFRVDAAAAGEIMQDVEGVHVLVESEEMGKVFNLTDDSVFTDPEKLSEEIEKEIQNDVSTTTLAQSTPSTLPTDATKSVTDSSYSQLNSSSSNHLVIDGEVIICVHSNHVYFYSTSRVYRNKQKKCFFHRERNYCGHHHYGKEKSHFYHRLLDSSSSNHRDSGWLEVLKSRNNQLVDPNDYKKYHFVHKRSNHLNSDSLQILDFSSFNHLNSGSLEVLNSGSYNQLDFERFANLDSVNYNKLN</sequence>
<feature type="compositionally biased region" description="Polar residues" evidence="1">
    <location>
        <begin position="249"/>
        <end position="271"/>
    </location>
</feature>
<evidence type="ECO:0000256" key="2">
    <source>
        <dbReference type="SAM" id="Phobius"/>
    </source>
</evidence>
<comment type="caution">
    <text evidence="3">The sequence shown here is derived from an EMBL/GenBank/DDBJ whole genome shotgun (WGS) entry which is preliminary data.</text>
</comment>
<dbReference type="Proteomes" id="UP001175271">
    <property type="component" value="Unassembled WGS sequence"/>
</dbReference>
<keyword evidence="2" id="KW-0472">Membrane</keyword>
<evidence type="ECO:0000313" key="3">
    <source>
        <dbReference type="EMBL" id="KAK0405298.1"/>
    </source>
</evidence>
<reference evidence="3" key="1">
    <citation type="submission" date="2023-06" db="EMBL/GenBank/DDBJ databases">
        <title>Genomic analysis of the entomopathogenic nematode Steinernema hermaphroditum.</title>
        <authorList>
            <person name="Schwarz E.M."/>
            <person name="Heppert J.K."/>
            <person name="Baniya A."/>
            <person name="Schwartz H.T."/>
            <person name="Tan C.-H."/>
            <person name="Antoshechkin I."/>
            <person name="Sternberg P.W."/>
            <person name="Goodrich-Blair H."/>
            <person name="Dillman A.R."/>
        </authorList>
    </citation>
    <scope>NUCLEOTIDE SEQUENCE</scope>
    <source>
        <strain evidence="3">PS9179</strain>
        <tissue evidence="3">Whole animal</tissue>
    </source>
</reference>
<evidence type="ECO:0000256" key="1">
    <source>
        <dbReference type="SAM" id="MobiDB-lite"/>
    </source>
</evidence>
<keyword evidence="4" id="KW-1185">Reference proteome</keyword>
<evidence type="ECO:0000313" key="4">
    <source>
        <dbReference type="Proteomes" id="UP001175271"/>
    </source>
</evidence>
<feature type="transmembrane region" description="Helical" evidence="2">
    <location>
        <begin position="36"/>
        <end position="59"/>
    </location>
</feature>
<keyword evidence="2" id="KW-0812">Transmembrane</keyword>
<protein>
    <submittedName>
        <fullName evidence="3">Uncharacterized protein</fullName>
    </submittedName>
</protein>